<evidence type="ECO:0000256" key="4">
    <source>
        <dbReference type="ARBA" id="ARBA00022840"/>
    </source>
</evidence>
<evidence type="ECO:0000313" key="7">
    <source>
        <dbReference type="EMBL" id="ASB40897.1"/>
    </source>
</evidence>
<dbReference type="Pfam" id="PF03288">
    <property type="entry name" value="Pox_D5"/>
    <property type="match status" value="1"/>
</dbReference>
<name>A0A1Z2XR17_9FIRM</name>
<dbReference type="KEGG" id="amur:ADH66_09655"/>
<dbReference type="Pfam" id="PF13408">
    <property type="entry name" value="Zn_ribbon_recom"/>
    <property type="match status" value="1"/>
</dbReference>
<dbReference type="InterPro" id="IPR027417">
    <property type="entry name" value="P-loop_NTPase"/>
</dbReference>
<dbReference type="GO" id="GO:0016787">
    <property type="term" value="F:hydrolase activity"/>
    <property type="evidence" value="ECO:0007669"/>
    <property type="project" value="UniProtKB-KW"/>
</dbReference>
<dbReference type="PROSITE" id="PS51206">
    <property type="entry name" value="SF3_HELICASE_1"/>
    <property type="match status" value="1"/>
</dbReference>
<keyword evidence="9" id="KW-1185">Reference proteome</keyword>
<reference evidence="7" key="1">
    <citation type="journal article" date="2017" name="Genome Announc.">
        <title>High-Quality Whole-Genome Sequences of the Oligo-Mouse-Microbiota Bacterial Community.</title>
        <authorList>
            <person name="Garzetti D."/>
            <person name="Brugiroux S."/>
            <person name="Bunk B."/>
            <person name="Pukall R."/>
            <person name="McCoy K.D."/>
            <person name="Macpherson A.J."/>
            <person name="Stecher B."/>
        </authorList>
    </citation>
    <scope>NUCLEOTIDE SEQUENCE</scope>
    <source>
        <strain evidence="7">KB18</strain>
    </source>
</reference>
<keyword evidence="1" id="KW-0547">Nucleotide-binding</keyword>
<dbReference type="Pfam" id="PF14287">
    <property type="entry name" value="DUF4368"/>
    <property type="match status" value="1"/>
</dbReference>
<dbReference type="InterPro" id="IPR051620">
    <property type="entry name" value="ORF904-like_C"/>
</dbReference>
<dbReference type="InterPro" id="IPR025827">
    <property type="entry name" value="Zn_ribbon_recom_dom"/>
</dbReference>
<dbReference type="PANTHER" id="PTHR35372:SF2">
    <property type="entry name" value="SF3 HELICASE DOMAIN-CONTAINING PROTEIN"/>
    <property type="match status" value="1"/>
</dbReference>
<dbReference type="EMBL" id="CP065321">
    <property type="protein sequence ID" value="QQR30179.1"/>
    <property type="molecule type" value="Genomic_DNA"/>
</dbReference>
<keyword evidence="4" id="KW-0067">ATP-binding</keyword>
<reference evidence="9" key="2">
    <citation type="submission" date="2017-05" db="EMBL/GenBank/DDBJ databases">
        <title>Improved OligoMM genomes.</title>
        <authorList>
            <person name="Garzetti D."/>
        </authorList>
    </citation>
    <scope>NUCLEOTIDE SEQUENCE [LARGE SCALE GENOMIC DNA]</scope>
    <source>
        <strain evidence="9">KB18</strain>
    </source>
</reference>
<dbReference type="Proteomes" id="UP000196710">
    <property type="component" value="Chromosome"/>
</dbReference>
<keyword evidence="5" id="KW-0175">Coiled coil</keyword>
<proteinExistence type="predicted"/>
<dbReference type="EMBL" id="CP021422">
    <property type="protein sequence ID" value="ASB40897.1"/>
    <property type="molecule type" value="Genomic_DNA"/>
</dbReference>
<accession>A0A1Z2XR17</accession>
<reference evidence="8 10" key="3">
    <citation type="submission" date="2020-11" db="EMBL/GenBank/DDBJ databases">
        <title>Closed and high quality bacterial genomes of the OMM12 community.</title>
        <authorList>
            <person name="Marbouty M."/>
            <person name="Lamy-Besnier Q."/>
            <person name="Debarbieux L."/>
            <person name="Koszul R."/>
        </authorList>
    </citation>
    <scope>NUCLEOTIDE SEQUENCE [LARGE SCALE GENOMIC DNA]</scope>
    <source>
        <strain evidence="8 10">KB18</strain>
    </source>
</reference>
<dbReference type="SMART" id="SM00885">
    <property type="entry name" value="D5_N"/>
    <property type="match status" value="1"/>
</dbReference>
<evidence type="ECO:0000313" key="9">
    <source>
        <dbReference type="Proteomes" id="UP000196710"/>
    </source>
</evidence>
<dbReference type="GO" id="GO:0004386">
    <property type="term" value="F:helicase activity"/>
    <property type="evidence" value="ECO:0007669"/>
    <property type="project" value="UniProtKB-KW"/>
</dbReference>
<evidence type="ECO:0000256" key="2">
    <source>
        <dbReference type="ARBA" id="ARBA00022801"/>
    </source>
</evidence>
<dbReference type="GO" id="GO:0005524">
    <property type="term" value="F:ATP binding"/>
    <property type="evidence" value="ECO:0007669"/>
    <property type="project" value="UniProtKB-KW"/>
</dbReference>
<gene>
    <name evidence="7" type="ORF">ADH66_09655</name>
    <name evidence="8" type="ORF">I5Q82_19695</name>
</gene>
<dbReference type="PANTHER" id="PTHR35372">
    <property type="entry name" value="ATP BINDING PROTEIN-RELATED"/>
    <property type="match status" value="1"/>
</dbReference>
<evidence type="ECO:0000313" key="8">
    <source>
        <dbReference type="EMBL" id="QQR30179.1"/>
    </source>
</evidence>
<dbReference type="InterPro" id="IPR006500">
    <property type="entry name" value="Helicase_put_C_phage/plasmid"/>
</dbReference>
<dbReference type="InterPro" id="IPR025378">
    <property type="entry name" value="DUF4368"/>
</dbReference>
<dbReference type="Pfam" id="PF08706">
    <property type="entry name" value="D5_N"/>
    <property type="match status" value="1"/>
</dbReference>
<evidence type="ECO:0000313" key="10">
    <source>
        <dbReference type="Proteomes" id="UP000596035"/>
    </source>
</evidence>
<dbReference type="AlphaFoldDB" id="A0A1Z2XR17"/>
<dbReference type="Proteomes" id="UP000596035">
    <property type="component" value="Chromosome"/>
</dbReference>
<dbReference type="SUPFAM" id="SSF52540">
    <property type="entry name" value="P-loop containing nucleoside triphosphate hydrolases"/>
    <property type="match status" value="1"/>
</dbReference>
<dbReference type="InterPro" id="IPR014015">
    <property type="entry name" value="Helicase_SF3_DNA-vir"/>
</dbReference>
<keyword evidence="2" id="KW-0378">Hydrolase</keyword>
<evidence type="ECO:0000256" key="3">
    <source>
        <dbReference type="ARBA" id="ARBA00022806"/>
    </source>
</evidence>
<sequence length="740" mass="84723">MTSRRREKNKGGFENIFSGVIKCADCGYALRAMSANRRKRPDIIDCVQYTCNNYGRYGNVMCTAHAIEARDLFNAVLDDINRFADMAVNDERAVRAIEKRLTETDQSKAKAMEKERKKLNKRLAELDRLFSSLYEDKVMERITERNFEMMSGKYQKEQLEIEARLKEVTETLNESYEKSQGIRDFLSLIRNYQGLKELDATVVNALIDKILVSEREKMADGTVRQEIKIYYKFIGFVGELHITPTKRWTALPAKCCTVCGVEYVPGSGISKYCPVCAKKMQREKSNESKRRSREQKRMACIELSAKNDRLMWYIFTGKLWEPDVGNLQAMELCKKLADELVIYALSLPDGRERDEYRRAVERWQIRHYREIILKDAMGIYPAKLSEFDSKPYLFNCKNGTLNLHTRAFHEHDPADMLATISGVKYDPEARSELWERTIQDVMQGDIDLAAYIQKALGYGLTGDTSEECFFLLYGPTTRNGKGTIMGTYMKMLGGYGKAARPETIALRQNYNASGPSEDIAKLAGARAVNISEPDKQMVLSAALVKTLTGNDTMSARFLNENSFEFKPQFKLFINTNHLPKANDVTIFSSGRVKVLPFNRHFEPKEQDKTLKKRLEKELSGVLNWCLDGLWLMRETGFEPPQSVLAATAQYQHDSDKLTRFVEEMLTPDPDGEVRTEDAYREYRDWCQRNGQFADGYPTFKQGIEGYAQVKRKRPKGAGRSVNATAMLCGVQLKMDDRIGL</sequence>
<evidence type="ECO:0000259" key="6">
    <source>
        <dbReference type="PROSITE" id="PS51206"/>
    </source>
</evidence>
<feature type="coiled-coil region" evidence="5">
    <location>
        <begin position="102"/>
        <end position="136"/>
    </location>
</feature>
<dbReference type="InterPro" id="IPR004968">
    <property type="entry name" value="DNA_primase/NTPase_C"/>
</dbReference>
<protein>
    <submittedName>
        <fullName evidence="8">DUF4368 domain-containing protein</fullName>
    </submittedName>
</protein>
<dbReference type="InterPro" id="IPR014818">
    <property type="entry name" value="Phage/plasmid_primase_P4_C"/>
</dbReference>
<organism evidence="8 10">
    <name type="scientific">Acutalibacter muris</name>
    <dbReference type="NCBI Taxonomy" id="1796620"/>
    <lineage>
        <taxon>Bacteria</taxon>
        <taxon>Bacillati</taxon>
        <taxon>Bacillota</taxon>
        <taxon>Clostridia</taxon>
        <taxon>Eubacteriales</taxon>
        <taxon>Acutalibacteraceae</taxon>
        <taxon>Acutalibacter</taxon>
    </lineage>
</organism>
<dbReference type="Gene3D" id="3.40.50.300">
    <property type="entry name" value="P-loop containing nucleotide triphosphate hydrolases"/>
    <property type="match status" value="1"/>
</dbReference>
<keyword evidence="3" id="KW-0347">Helicase</keyword>
<evidence type="ECO:0000256" key="5">
    <source>
        <dbReference type="SAM" id="Coils"/>
    </source>
</evidence>
<feature type="domain" description="SF3 helicase" evidence="6">
    <location>
        <begin position="447"/>
        <end position="610"/>
    </location>
</feature>
<evidence type="ECO:0000256" key="1">
    <source>
        <dbReference type="ARBA" id="ARBA00022741"/>
    </source>
</evidence>
<dbReference type="NCBIfam" id="TIGR01613">
    <property type="entry name" value="primase_Cterm"/>
    <property type="match status" value="1"/>
</dbReference>